<evidence type="ECO:0000313" key="1">
    <source>
        <dbReference type="EMBL" id="OGE99833.1"/>
    </source>
</evidence>
<dbReference type="AlphaFoldDB" id="A0A1F5QC98"/>
<accession>A0A1F5QC98</accession>
<sequence>MKRTIIILIILGVVGLLFYFSQSGYKFEGPENYQQCVDAGGQSEKTPFGVYCNYKGKVFSGGNF</sequence>
<dbReference type="EMBL" id="MFFF01000013">
    <property type="protein sequence ID" value="OGE99833.1"/>
    <property type="molecule type" value="Genomic_DNA"/>
</dbReference>
<evidence type="ECO:0000313" key="2">
    <source>
        <dbReference type="Proteomes" id="UP000177235"/>
    </source>
</evidence>
<gene>
    <name evidence="1" type="ORF">A3J05_02490</name>
</gene>
<name>A0A1F5QC98_9BACT</name>
<organism evidence="1 2">
    <name type="scientific">Candidatus Doudnabacteria bacterium RIFCSPLOWO2_02_FULL_48_13</name>
    <dbReference type="NCBI Taxonomy" id="1817845"/>
    <lineage>
        <taxon>Bacteria</taxon>
        <taxon>Candidatus Doudnaibacteriota</taxon>
    </lineage>
</organism>
<reference evidence="1 2" key="1">
    <citation type="journal article" date="2016" name="Nat. Commun.">
        <title>Thousands of microbial genomes shed light on interconnected biogeochemical processes in an aquifer system.</title>
        <authorList>
            <person name="Anantharaman K."/>
            <person name="Brown C.T."/>
            <person name="Hug L.A."/>
            <person name="Sharon I."/>
            <person name="Castelle C.J."/>
            <person name="Probst A.J."/>
            <person name="Thomas B.C."/>
            <person name="Singh A."/>
            <person name="Wilkins M.J."/>
            <person name="Karaoz U."/>
            <person name="Brodie E.L."/>
            <person name="Williams K.H."/>
            <person name="Hubbard S.S."/>
            <person name="Banfield J.F."/>
        </authorList>
    </citation>
    <scope>NUCLEOTIDE SEQUENCE [LARGE SCALE GENOMIC DNA]</scope>
</reference>
<comment type="caution">
    <text evidence="1">The sequence shown here is derived from an EMBL/GenBank/DDBJ whole genome shotgun (WGS) entry which is preliminary data.</text>
</comment>
<proteinExistence type="predicted"/>
<dbReference type="Proteomes" id="UP000177235">
    <property type="component" value="Unassembled WGS sequence"/>
</dbReference>
<protein>
    <submittedName>
        <fullName evidence="1">Uncharacterized protein</fullName>
    </submittedName>
</protein>